<sequence length="959" mass="114953">MQNANKYAPEKFYKMLWAQFKWAQMEIYSRGKGKAKILSCSIYNIKRANHFTCTNLKHIEHSTLNNKRLKILINDKNKKNFVNITQFDKCNIYKNDFKGTDIENPNEDRQYFTRNFLINMINEIKIGDINNDQNIYSLLIKLSNEKDSKENFLNLLALTEFYKTSIICNQNILSNKNIINNILNNINYIIKNEDYNYMLKCFELMCIYKITNLKTLQKIIYTILKYNKKDQDKIITMNYIITYLYNNQIYDKLIGILLIKYIFSQDNYFFNFLNNQTNIKHNFLSFIIYITKINNHFKSIHNFKDLKIFNFMEIDKILKIYSNYFCHEIKSNLNFTNNHNNIQDIIILQNIFLNLKFYDHNFNLIIKEYINYSLTYLNTYNVLHLMSNMLLSFTTNDKILFTPNISLSNLKKMEKTKPNQIVNKEIQNDISIPYVNYNYKNFLSNKYLIGSIIRAIDHNISNNIHDIDIVLKYITLSSYSHFILYHNWWANTNIYDKLKSINKRKNKKNNIKALIQSKLPFKNHFIEKVSYLLNAVLIKYNSVNTTNNLLNQFENNSPQPTTHENDLISNVNINYTPLINNKYFPYIFKTFIRASLLDYNLIQNEKFEFFFQNLFTECVNSYISLYENYNPNINDNIKNAEKKMQDLHPNNANLPESYSVINNDNLKIHEQNKLKYEMNKKSLYEISSICECFFLLKHFQQKNKTTIIDTQINMLNDIFENNLYIFLDRINRIFFNTKLNNSDLNKHYIHNTLFENYLNHENSFFNYYLLLRTILPLLFSNTLEECLNITKQVIAHIMSTPFIKKTLPLPANIVSHTLVYTTTGDNNKIDFKPSVNTIFKRWLKWENNIITINNKRKIRKKIKEKIHILDFIQAGEFIRPSYIYILCLYKITKYPYIYEWFLKDISQTYTIQFETTKTHMTNFIHSLYDETNMSTLNYINKNSYNLNKHTLKSREKKTM</sequence>
<accession>A0A081IB79</accession>
<gene>
    <name evidence="1" type="ORF">YYE_04383</name>
</gene>
<reference evidence="1 2" key="1">
    <citation type="submission" date="2013-02" db="EMBL/GenBank/DDBJ databases">
        <title>The Genome Sequence of Plasmodium vinckei vinckei.</title>
        <authorList>
            <consortium name="The Broad Institute Genome Sequencing Platform"/>
            <consortium name="The Broad Institute Genome Sequencing Center for Infectious Disease"/>
            <person name="Neafsey D."/>
            <person name="Cheeseman I."/>
            <person name="Volkman S."/>
            <person name="Adams J."/>
            <person name="Walker B."/>
            <person name="Young S.K."/>
            <person name="Zeng Q."/>
            <person name="Gargeya S."/>
            <person name="Fitzgerald M."/>
            <person name="Haas B."/>
            <person name="Abouelleil A."/>
            <person name="Alvarado L."/>
            <person name="Arachchi H.M."/>
            <person name="Berlin A.M."/>
            <person name="Chapman S.B."/>
            <person name="Dewar J."/>
            <person name="Goldberg J."/>
            <person name="Griggs A."/>
            <person name="Gujja S."/>
            <person name="Hansen M."/>
            <person name="Howarth C."/>
            <person name="Imamovic A."/>
            <person name="Larimer J."/>
            <person name="McCowan C."/>
            <person name="Murphy C."/>
            <person name="Neiman D."/>
            <person name="Pearson M."/>
            <person name="Priest M."/>
            <person name="Roberts A."/>
            <person name="Saif S."/>
            <person name="Shea T."/>
            <person name="Sisk P."/>
            <person name="Sykes S."/>
            <person name="Wortman J."/>
            <person name="Nusbaum C."/>
            <person name="Birren B."/>
        </authorList>
    </citation>
    <scope>NUCLEOTIDE SEQUENCE [LARGE SCALE GENOMIC DNA]</scope>
    <source>
        <strain evidence="2">vinckei</strain>
    </source>
</reference>
<proteinExistence type="predicted"/>
<dbReference type="AlphaFoldDB" id="A0A081IB79"/>
<protein>
    <submittedName>
        <fullName evidence="1">Uncharacterized protein</fullName>
    </submittedName>
</protein>
<dbReference type="KEGG" id="pvv:PVVCY_0700250"/>
<dbReference type="GeneID" id="19962589"/>
<organism evidence="1 2">
    <name type="scientific">Plasmodium vinckei vinckei</name>
    <dbReference type="NCBI Taxonomy" id="54757"/>
    <lineage>
        <taxon>Eukaryota</taxon>
        <taxon>Sar</taxon>
        <taxon>Alveolata</taxon>
        <taxon>Apicomplexa</taxon>
        <taxon>Aconoidasida</taxon>
        <taxon>Haemosporida</taxon>
        <taxon>Plasmodiidae</taxon>
        <taxon>Plasmodium</taxon>
        <taxon>Plasmodium (Vinckeia)</taxon>
    </lineage>
</organism>
<dbReference type="EMBL" id="KL446954">
    <property type="protein sequence ID" value="KEG00937.1"/>
    <property type="molecule type" value="Genomic_DNA"/>
</dbReference>
<evidence type="ECO:0000313" key="1">
    <source>
        <dbReference type="EMBL" id="KEG00937.1"/>
    </source>
</evidence>
<dbReference type="Proteomes" id="UP000030681">
    <property type="component" value="Unassembled WGS sequence"/>
</dbReference>
<evidence type="ECO:0000313" key="2">
    <source>
        <dbReference type="Proteomes" id="UP000030681"/>
    </source>
</evidence>
<name>A0A081IB79_PLAVN</name>
<dbReference type="RefSeq" id="XP_008626246.2">
    <property type="nucleotide sequence ID" value="XM_008628024.2"/>
</dbReference>
<dbReference type="OrthoDB" id="378111at2759"/>